<dbReference type="InterPro" id="IPR003439">
    <property type="entry name" value="ABC_transporter-like_ATP-bd"/>
</dbReference>
<gene>
    <name evidence="5" type="primary">metN</name>
    <name evidence="5" type="ORF">DSM104329_01972</name>
</gene>
<dbReference type="GO" id="GO:0042941">
    <property type="term" value="P:D-alanine transmembrane transport"/>
    <property type="evidence" value="ECO:0007669"/>
    <property type="project" value="TreeGrafter"/>
</dbReference>
<keyword evidence="6" id="KW-1185">Reference proteome</keyword>
<dbReference type="RefSeq" id="WP_259315262.1">
    <property type="nucleotide sequence ID" value="NZ_CP087164.1"/>
</dbReference>
<dbReference type="Pfam" id="PF00005">
    <property type="entry name" value="ABC_tran"/>
    <property type="match status" value="1"/>
</dbReference>
<dbReference type="InterPro" id="IPR003593">
    <property type="entry name" value="AAA+_ATPase"/>
</dbReference>
<dbReference type="PANTHER" id="PTHR45772:SF7">
    <property type="entry name" value="AMINO ACID ABC TRANSPORTER ATP-BINDING PROTEIN"/>
    <property type="match status" value="1"/>
</dbReference>
<dbReference type="InterPro" id="IPR051120">
    <property type="entry name" value="ABC_AA/LPS_Transport"/>
</dbReference>
<dbReference type="GO" id="GO:0005304">
    <property type="term" value="F:L-valine transmembrane transporter activity"/>
    <property type="evidence" value="ECO:0007669"/>
    <property type="project" value="TreeGrafter"/>
</dbReference>
<dbReference type="KEGG" id="sbae:DSM104329_01972"/>
<dbReference type="InterPro" id="IPR027417">
    <property type="entry name" value="P-loop_NTPase"/>
</dbReference>
<dbReference type="CDD" id="cd03219">
    <property type="entry name" value="ABC_Mj1267_LivG_branched"/>
    <property type="match status" value="1"/>
</dbReference>
<dbReference type="EC" id="3.6.3.-" evidence="5"/>
<dbReference type="GO" id="GO:1903805">
    <property type="term" value="P:L-valine import across plasma membrane"/>
    <property type="evidence" value="ECO:0007669"/>
    <property type="project" value="TreeGrafter"/>
</dbReference>
<dbReference type="InterPro" id="IPR032823">
    <property type="entry name" value="BCA_ABC_TP_C"/>
</dbReference>
<evidence type="ECO:0000259" key="4">
    <source>
        <dbReference type="PROSITE" id="PS50893"/>
    </source>
</evidence>
<dbReference type="PROSITE" id="PS50893">
    <property type="entry name" value="ABC_TRANSPORTER_2"/>
    <property type="match status" value="1"/>
</dbReference>
<dbReference type="PANTHER" id="PTHR45772">
    <property type="entry name" value="CONSERVED COMPONENT OF ABC TRANSPORTER FOR NATURAL AMINO ACIDS-RELATED"/>
    <property type="match status" value="1"/>
</dbReference>
<proteinExistence type="predicted"/>
<evidence type="ECO:0000256" key="3">
    <source>
        <dbReference type="ARBA" id="ARBA00022840"/>
    </source>
</evidence>
<dbReference type="SUPFAM" id="SSF52540">
    <property type="entry name" value="P-loop containing nucleoside triphosphate hydrolases"/>
    <property type="match status" value="1"/>
</dbReference>
<keyword evidence="1" id="KW-0813">Transport</keyword>
<dbReference type="Pfam" id="PF12399">
    <property type="entry name" value="BCA_ABC_TP_C"/>
    <property type="match status" value="1"/>
</dbReference>
<keyword evidence="5" id="KW-0378">Hydrolase</keyword>
<dbReference type="SMART" id="SM00382">
    <property type="entry name" value="AAA"/>
    <property type="match status" value="1"/>
</dbReference>
<evidence type="ECO:0000313" key="5">
    <source>
        <dbReference type="EMBL" id="UGS35579.1"/>
    </source>
</evidence>
<dbReference type="GO" id="GO:0005524">
    <property type="term" value="F:ATP binding"/>
    <property type="evidence" value="ECO:0007669"/>
    <property type="project" value="UniProtKB-KW"/>
</dbReference>
<evidence type="ECO:0000256" key="2">
    <source>
        <dbReference type="ARBA" id="ARBA00022741"/>
    </source>
</evidence>
<name>A0A9E7C0F7_9ACTN</name>
<organism evidence="5 6">
    <name type="scientific">Capillimicrobium parvum</name>
    <dbReference type="NCBI Taxonomy" id="2884022"/>
    <lineage>
        <taxon>Bacteria</taxon>
        <taxon>Bacillati</taxon>
        <taxon>Actinomycetota</taxon>
        <taxon>Thermoleophilia</taxon>
        <taxon>Solirubrobacterales</taxon>
        <taxon>Capillimicrobiaceae</taxon>
        <taxon>Capillimicrobium</taxon>
    </lineage>
</organism>
<dbReference type="AlphaFoldDB" id="A0A9E7C0F7"/>
<dbReference type="GO" id="GO:0015808">
    <property type="term" value="P:L-alanine transport"/>
    <property type="evidence" value="ECO:0007669"/>
    <property type="project" value="TreeGrafter"/>
</dbReference>
<reference evidence="5" key="1">
    <citation type="journal article" date="2022" name="Int. J. Syst. Evol. Microbiol.">
        <title>Pseudomonas aegrilactucae sp. nov. and Pseudomonas morbosilactucae sp. nov., pathogens causing bacterial rot of lettuce in Japan.</title>
        <authorList>
            <person name="Sawada H."/>
            <person name="Fujikawa T."/>
            <person name="Satou M."/>
        </authorList>
    </citation>
    <scope>NUCLEOTIDE SEQUENCE</scope>
    <source>
        <strain evidence="5">0166_1</strain>
    </source>
</reference>
<dbReference type="EMBL" id="CP087164">
    <property type="protein sequence ID" value="UGS35579.1"/>
    <property type="molecule type" value="Genomic_DNA"/>
</dbReference>
<dbReference type="GO" id="GO:0016887">
    <property type="term" value="F:ATP hydrolysis activity"/>
    <property type="evidence" value="ECO:0007669"/>
    <property type="project" value="InterPro"/>
</dbReference>
<sequence length="236" mass="25490">MRFGSLTALEDVDLEIRQGEILGLIGPNGAGKTTLLNVLTGYQRPSAGTVRLGDRDVTKQSPGRRSRMGVTRTFQNVRLFASLSVRENVEVAALGAGRSPRSAHALASSLLARLGLDQRADVAAASLPYGDERRLGVARALATEPRFLLLDEPAAGLNEVESDELLELLRSLPEAFGCALLIVEHDMRLMTRLCPRLQVLDYGRTIGIGSPAEMRADRRVLEAYLGAEEAARDAEG</sequence>
<keyword evidence="2" id="KW-0547">Nucleotide-binding</keyword>
<evidence type="ECO:0000256" key="1">
    <source>
        <dbReference type="ARBA" id="ARBA00022448"/>
    </source>
</evidence>
<evidence type="ECO:0000313" key="6">
    <source>
        <dbReference type="Proteomes" id="UP001162834"/>
    </source>
</evidence>
<feature type="domain" description="ABC transporter" evidence="4">
    <location>
        <begin position="1"/>
        <end position="227"/>
    </location>
</feature>
<keyword evidence="3 5" id="KW-0067">ATP-binding</keyword>
<protein>
    <submittedName>
        <fullName evidence="5">Methionine import ATP-binding protein MetN</fullName>
        <ecNumber evidence="5">3.6.3.-</ecNumber>
    </submittedName>
</protein>
<dbReference type="Gene3D" id="3.40.50.300">
    <property type="entry name" value="P-loop containing nucleotide triphosphate hydrolases"/>
    <property type="match status" value="1"/>
</dbReference>
<dbReference type="Proteomes" id="UP001162834">
    <property type="component" value="Chromosome"/>
</dbReference>
<dbReference type="GO" id="GO:0005886">
    <property type="term" value="C:plasma membrane"/>
    <property type="evidence" value="ECO:0007669"/>
    <property type="project" value="TreeGrafter"/>
</dbReference>
<dbReference type="GO" id="GO:0015188">
    <property type="term" value="F:L-isoleucine transmembrane transporter activity"/>
    <property type="evidence" value="ECO:0007669"/>
    <property type="project" value="TreeGrafter"/>
</dbReference>
<dbReference type="GO" id="GO:1903806">
    <property type="term" value="P:L-isoleucine import across plasma membrane"/>
    <property type="evidence" value="ECO:0007669"/>
    <property type="project" value="TreeGrafter"/>
</dbReference>
<accession>A0A9E7C0F7</accession>
<dbReference type="GO" id="GO:0015192">
    <property type="term" value="F:L-phenylalanine transmembrane transporter activity"/>
    <property type="evidence" value="ECO:0007669"/>
    <property type="project" value="TreeGrafter"/>
</dbReference>